<keyword evidence="5 10" id="KW-0552">Olfaction</keyword>
<feature type="transmembrane region" description="Helical" evidence="10">
    <location>
        <begin position="174"/>
        <end position="198"/>
    </location>
</feature>
<sequence length="403" mass="47297">MLKLSSSFDLQIKTMTLFGFWDPGKNSWYFWYSIFMWTVFVFFFYFFQLMFIVKASNFSDISAGLYMFSSGIFCLIKLLNLKINRSRIEKLFARIDSSLFQPQSPEELSVLKKSQWRAKWLTRSLYICCPFTGFFYAIAPFLGTRENIKIFMAAWYPWSVNTTSTFMLTYLFEILGLCIGCAYIIPCDTIIYCLCILINGQIECLGIRLKELGHEKQETFKNIVDDQEKIRIDKYANELSIRKGSVFYGEIVKCIILHKKILEFVGELQDIYSKIIFFQFVVSIIIYCMTGYEIIMLQSEGNIELVTRLLYMFTLLVELFLLCLTGNEIIYTSRTLTNQLFNCNFQNFDKPTLNVLLIFMTMTTKDMILEGHSFMTVELSLDAFMKIIKLSYSFFTFLKSMQK</sequence>
<feature type="transmembrane region" description="Helical" evidence="10">
    <location>
        <begin position="309"/>
        <end position="331"/>
    </location>
</feature>
<evidence type="ECO:0000256" key="6">
    <source>
        <dbReference type="ARBA" id="ARBA00022989"/>
    </source>
</evidence>
<keyword evidence="2" id="KW-1003">Cell membrane</keyword>
<dbReference type="PANTHER" id="PTHR21137:SF35">
    <property type="entry name" value="ODORANT RECEPTOR 19A-RELATED"/>
    <property type="match status" value="1"/>
</dbReference>
<dbReference type="GO" id="GO:0007165">
    <property type="term" value="P:signal transduction"/>
    <property type="evidence" value="ECO:0007669"/>
    <property type="project" value="UniProtKB-KW"/>
</dbReference>
<dbReference type="EMBL" id="AJVK01000556">
    <property type="status" value="NOT_ANNOTATED_CDS"/>
    <property type="molecule type" value="Genomic_DNA"/>
</dbReference>
<feature type="transmembrane region" description="Helical" evidence="10">
    <location>
        <begin position="29"/>
        <end position="51"/>
    </location>
</feature>
<evidence type="ECO:0000256" key="1">
    <source>
        <dbReference type="ARBA" id="ARBA00004651"/>
    </source>
</evidence>
<comment type="similarity">
    <text evidence="10">Belongs to the insect chemoreceptor superfamily. Heteromeric odorant receptor channel (TC 1.A.69) family.</text>
</comment>
<dbReference type="EMBL" id="AJVK01000557">
    <property type="status" value="NOT_ANNOTATED_CDS"/>
    <property type="molecule type" value="Genomic_DNA"/>
</dbReference>
<protein>
    <recommendedName>
        <fullName evidence="10">Odorant receptor</fullName>
    </recommendedName>
</protein>
<dbReference type="GO" id="GO:0005886">
    <property type="term" value="C:plasma membrane"/>
    <property type="evidence" value="ECO:0007669"/>
    <property type="project" value="UniProtKB-SubCell"/>
</dbReference>
<keyword evidence="7 10" id="KW-0472">Membrane</keyword>
<name>A0A3F2ZEM8_PHLPP</name>
<dbReference type="GO" id="GO:0005549">
    <property type="term" value="F:odorant binding"/>
    <property type="evidence" value="ECO:0007669"/>
    <property type="project" value="InterPro"/>
</dbReference>
<keyword evidence="9 10" id="KW-0807">Transducer</keyword>
<evidence type="ECO:0000313" key="12">
    <source>
        <dbReference type="Proteomes" id="UP000092462"/>
    </source>
</evidence>
<evidence type="ECO:0000256" key="5">
    <source>
        <dbReference type="ARBA" id="ARBA00022725"/>
    </source>
</evidence>
<evidence type="ECO:0000256" key="9">
    <source>
        <dbReference type="ARBA" id="ARBA00023224"/>
    </source>
</evidence>
<feature type="transmembrane region" description="Helical" evidence="10">
    <location>
        <begin position="275"/>
        <end position="297"/>
    </location>
</feature>
<dbReference type="Pfam" id="PF02949">
    <property type="entry name" value="7tm_6"/>
    <property type="match status" value="1"/>
</dbReference>
<dbReference type="VEuPathDB" id="VectorBase:PPAPM1_009144"/>
<keyword evidence="8 10" id="KW-0675">Receptor</keyword>
<keyword evidence="12" id="KW-1185">Reference proteome</keyword>
<evidence type="ECO:0000313" key="11">
    <source>
        <dbReference type="EnsemblMetazoa" id="PPAI013279-PA"/>
    </source>
</evidence>
<evidence type="ECO:0000256" key="4">
    <source>
        <dbReference type="ARBA" id="ARBA00022692"/>
    </source>
</evidence>
<evidence type="ECO:0000256" key="10">
    <source>
        <dbReference type="RuleBase" id="RU351113"/>
    </source>
</evidence>
<dbReference type="InterPro" id="IPR004117">
    <property type="entry name" value="7tm6_olfct_rcpt"/>
</dbReference>
<evidence type="ECO:0000256" key="8">
    <source>
        <dbReference type="ARBA" id="ARBA00023170"/>
    </source>
</evidence>
<dbReference type="VEuPathDB" id="VectorBase:PPAI013279"/>
<keyword evidence="4 10" id="KW-0812">Transmembrane</keyword>
<accession>A0A3F2ZEM8</accession>
<keyword evidence="3 10" id="KW-0716">Sensory transduction</keyword>
<dbReference type="AlphaFoldDB" id="A0A3F2ZEM8"/>
<feature type="transmembrane region" description="Helical" evidence="10">
    <location>
        <begin position="120"/>
        <end position="142"/>
    </location>
</feature>
<keyword evidence="6 10" id="KW-1133">Transmembrane helix</keyword>
<evidence type="ECO:0000256" key="2">
    <source>
        <dbReference type="ARBA" id="ARBA00022475"/>
    </source>
</evidence>
<dbReference type="PANTHER" id="PTHR21137">
    <property type="entry name" value="ODORANT RECEPTOR"/>
    <property type="match status" value="1"/>
</dbReference>
<evidence type="ECO:0000256" key="3">
    <source>
        <dbReference type="ARBA" id="ARBA00022606"/>
    </source>
</evidence>
<comment type="caution">
    <text evidence="10">Lacks conserved residue(s) required for the propagation of feature annotation.</text>
</comment>
<evidence type="ECO:0000256" key="7">
    <source>
        <dbReference type="ARBA" id="ARBA00023136"/>
    </source>
</evidence>
<dbReference type="EnsemblMetazoa" id="PPAI013279-RA">
    <property type="protein sequence ID" value="PPAI013279-PA"/>
    <property type="gene ID" value="PPAI013279"/>
</dbReference>
<dbReference type="GO" id="GO:0004984">
    <property type="term" value="F:olfactory receptor activity"/>
    <property type="evidence" value="ECO:0007669"/>
    <property type="project" value="InterPro"/>
</dbReference>
<comment type="subcellular location">
    <subcellularLocation>
        <location evidence="1 10">Cell membrane</location>
        <topology evidence="1 10">Multi-pass membrane protein</topology>
    </subcellularLocation>
</comment>
<feature type="transmembrane region" description="Helical" evidence="10">
    <location>
        <begin position="63"/>
        <end position="81"/>
    </location>
</feature>
<reference evidence="11" key="1">
    <citation type="submission" date="2022-08" db="UniProtKB">
        <authorList>
            <consortium name="EnsemblMetazoa"/>
        </authorList>
    </citation>
    <scope>IDENTIFICATION</scope>
    <source>
        <strain evidence="11">Israel</strain>
    </source>
</reference>
<proteinExistence type="inferred from homology"/>
<organism evidence="11 12">
    <name type="scientific">Phlebotomus papatasi</name>
    <name type="common">Sandfly</name>
    <dbReference type="NCBI Taxonomy" id="29031"/>
    <lineage>
        <taxon>Eukaryota</taxon>
        <taxon>Metazoa</taxon>
        <taxon>Ecdysozoa</taxon>
        <taxon>Arthropoda</taxon>
        <taxon>Hexapoda</taxon>
        <taxon>Insecta</taxon>
        <taxon>Pterygota</taxon>
        <taxon>Neoptera</taxon>
        <taxon>Endopterygota</taxon>
        <taxon>Diptera</taxon>
        <taxon>Nematocera</taxon>
        <taxon>Psychodoidea</taxon>
        <taxon>Psychodidae</taxon>
        <taxon>Phlebotomus</taxon>
        <taxon>Phlebotomus</taxon>
    </lineage>
</organism>
<dbReference type="Proteomes" id="UP000092462">
    <property type="component" value="Unassembled WGS sequence"/>
</dbReference>